<sequence>MEYGIVVVVSAPVVWQHNPAVIVRTKADFSVLPTQQDLWLAMEPVEREVIPHRHLQSPITHQYFAPPPSQPSGLGPSVPPAQPSANLQSLLSPSLDIRRIQQLAAATTANWQ</sequence>
<keyword evidence="3" id="KW-1185">Reference proteome</keyword>
<gene>
    <name evidence="2" type="ORF">LSTR_LSTR013081</name>
</gene>
<protein>
    <submittedName>
        <fullName evidence="2">Uncharacterized protein</fullName>
    </submittedName>
</protein>
<accession>A0A482XMU8</accession>
<reference evidence="2 3" key="1">
    <citation type="journal article" date="2017" name="Gigascience">
        <title>Genome sequence of the small brown planthopper, Laodelphax striatellus.</title>
        <authorList>
            <person name="Zhu J."/>
            <person name="Jiang F."/>
            <person name="Wang X."/>
            <person name="Yang P."/>
            <person name="Bao Y."/>
            <person name="Zhao W."/>
            <person name="Wang W."/>
            <person name="Lu H."/>
            <person name="Wang Q."/>
            <person name="Cui N."/>
            <person name="Li J."/>
            <person name="Chen X."/>
            <person name="Luo L."/>
            <person name="Yu J."/>
            <person name="Kang L."/>
            <person name="Cui F."/>
        </authorList>
    </citation>
    <scope>NUCLEOTIDE SEQUENCE [LARGE SCALE GENOMIC DNA]</scope>
    <source>
        <strain evidence="2">Lst14</strain>
    </source>
</reference>
<evidence type="ECO:0000313" key="2">
    <source>
        <dbReference type="EMBL" id="RZF46551.1"/>
    </source>
</evidence>
<evidence type="ECO:0000313" key="3">
    <source>
        <dbReference type="Proteomes" id="UP000291343"/>
    </source>
</evidence>
<organism evidence="2 3">
    <name type="scientific">Laodelphax striatellus</name>
    <name type="common">Small brown planthopper</name>
    <name type="synonym">Delphax striatella</name>
    <dbReference type="NCBI Taxonomy" id="195883"/>
    <lineage>
        <taxon>Eukaryota</taxon>
        <taxon>Metazoa</taxon>
        <taxon>Ecdysozoa</taxon>
        <taxon>Arthropoda</taxon>
        <taxon>Hexapoda</taxon>
        <taxon>Insecta</taxon>
        <taxon>Pterygota</taxon>
        <taxon>Neoptera</taxon>
        <taxon>Paraneoptera</taxon>
        <taxon>Hemiptera</taxon>
        <taxon>Auchenorrhyncha</taxon>
        <taxon>Fulgoroidea</taxon>
        <taxon>Delphacidae</taxon>
        <taxon>Criomorphinae</taxon>
        <taxon>Laodelphax</taxon>
    </lineage>
</organism>
<evidence type="ECO:0000256" key="1">
    <source>
        <dbReference type="SAM" id="MobiDB-lite"/>
    </source>
</evidence>
<feature type="region of interest" description="Disordered" evidence="1">
    <location>
        <begin position="60"/>
        <end position="85"/>
    </location>
</feature>
<dbReference type="InParanoid" id="A0A482XMU8"/>
<name>A0A482XMU8_LAOST</name>
<dbReference type="EMBL" id="QKKF02005893">
    <property type="protein sequence ID" value="RZF46551.1"/>
    <property type="molecule type" value="Genomic_DNA"/>
</dbReference>
<proteinExistence type="predicted"/>
<comment type="caution">
    <text evidence="2">The sequence shown here is derived from an EMBL/GenBank/DDBJ whole genome shotgun (WGS) entry which is preliminary data.</text>
</comment>
<dbReference type="AlphaFoldDB" id="A0A482XMU8"/>
<dbReference type="Proteomes" id="UP000291343">
    <property type="component" value="Unassembled WGS sequence"/>
</dbReference>